<protein>
    <recommendedName>
        <fullName evidence="5">HTH tetR-type domain-containing protein</fullName>
    </recommendedName>
</protein>
<evidence type="ECO:0000313" key="6">
    <source>
        <dbReference type="EMBL" id="OUJ72311.1"/>
    </source>
</evidence>
<sequence length="198" mass="21451">MSKAERTRQFIIEQTASIFNKQGYAGTSLNDLTAATGLTKGAIYGNFENKEEVALAAFDYNLGLVREGMRAGAESSAPARERLLAMPRFYRKAFLELRGVGGCPILNAAVEVDDAPPAALRQRVQESLRGWRGNIVQIIKAGQQVGDLRPEAEADRYATLFIALVEGGILVAKATSDASALFTTLDHIEHLINTELAV</sequence>
<dbReference type="Gene3D" id="1.10.357.10">
    <property type="entry name" value="Tetracycline Repressor, domain 2"/>
    <property type="match status" value="1"/>
</dbReference>
<dbReference type="EMBL" id="MTSE01000011">
    <property type="protein sequence ID" value="OUJ72311.1"/>
    <property type="molecule type" value="Genomic_DNA"/>
</dbReference>
<evidence type="ECO:0000259" key="5">
    <source>
        <dbReference type="PROSITE" id="PS50977"/>
    </source>
</evidence>
<name>A0A243WC45_9BACT</name>
<gene>
    <name evidence="6" type="ORF">BXP70_18810</name>
</gene>
<evidence type="ECO:0000256" key="1">
    <source>
        <dbReference type="ARBA" id="ARBA00023015"/>
    </source>
</evidence>
<dbReference type="InterPro" id="IPR001647">
    <property type="entry name" value="HTH_TetR"/>
</dbReference>
<dbReference type="SUPFAM" id="SSF48498">
    <property type="entry name" value="Tetracyclin repressor-like, C-terminal domain"/>
    <property type="match status" value="1"/>
</dbReference>
<dbReference type="InterPro" id="IPR011075">
    <property type="entry name" value="TetR_C"/>
</dbReference>
<dbReference type="PROSITE" id="PS50977">
    <property type="entry name" value="HTH_TETR_2"/>
    <property type="match status" value="1"/>
</dbReference>
<feature type="DNA-binding region" description="H-T-H motif" evidence="4">
    <location>
        <begin position="28"/>
        <end position="47"/>
    </location>
</feature>
<keyword evidence="1" id="KW-0805">Transcription regulation</keyword>
<evidence type="ECO:0000313" key="7">
    <source>
        <dbReference type="Proteomes" id="UP000194873"/>
    </source>
</evidence>
<dbReference type="RefSeq" id="WP_086595650.1">
    <property type="nucleotide sequence ID" value="NZ_MTSE01000011.1"/>
</dbReference>
<keyword evidence="2 4" id="KW-0238">DNA-binding</keyword>
<dbReference type="OrthoDB" id="9798857at2"/>
<evidence type="ECO:0000256" key="2">
    <source>
        <dbReference type="ARBA" id="ARBA00023125"/>
    </source>
</evidence>
<dbReference type="PRINTS" id="PR00455">
    <property type="entry name" value="HTHTETR"/>
</dbReference>
<dbReference type="GO" id="GO:0003677">
    <property type="term" value="F:DNA binding"/>
    <property type="evidence" value="ECO:0007669"/>
    <property type="project" value="UniProtKB-UniRule"/>
</dbReference>
<comment type="caution">
    <text evidence="6">The sequence shown here is derived from an EMBL/GenBank/DDBJ whole genome shotgun (WGS) entry which is preliminary data.</text>
</comment>
<dbReference type="Pfam" id="PF00440">
    <property type="entry name" value="TetR_N"/>
    <property type="match status" value="1"/>
</dbReference>
<evidence type="ECO:0000256" key="3">
    <source>
        <dbReference type="ARBA" id="ARBA00023163"/>
    </source>
</evidence>
<dbReference type="Proteomes" id="UP000194873">
    <property type="component" value="Unassembled WGS sequence"/>
</dbReference>
<accession>A0A243WC45</accession>
<dbReference type="InterPro" id="IPR036271">
    <property type="entry name" value="Tet_transcr_reg_TetR-rel_C_sf"/>
</dbReference>
<proteinExistence type="predicted"/>
<dbReference type="Pfam" id="PF16925">
    <property type="entry name" value="TetR_C_13"/>
    <property type="match status" value="1"/>
</dbReference>
<dbReference type="AlphaFoldDB" id="A0A243WC45"/>
<dbReference type="PANTHER" id="PTHR47506:SF3">
    <property type="entry name" value="HTH-TYPE TRANSCRIPTIONAL REGULATOR LMRA"/>
    <property type="match status" value="1"/>
</dbReference>
<dbReference type="PANTHER" id="PTHR47506">
    <property type="entry name" value="TRANSCRIPTIONAL REGULATORY PROTEIN"/>
    <property type="match status" value="1"/>
</dbReference>
<keyword evidence="7" id="KW-1185">Reference proteome</keyword>
<dbReference type="InterPro" id="IPR009057">
    <property type="entry name" value="Homeodomain-like_sf"/>
</dbReference>
<reference evidence="6 7" key="1">
    <citation type="submission" date="2017-01" db="EMBL/GenBank/DDBJ databases">
        <title>A new Hymenobacter.</title>
        <authorList>
            <person name="Liang Y."/>
            <person name="Feng F."/>
        </authorList>
    </citation>
    <scope>NUCLEOTIDE SEQUENCE [LARGE SCALE GENOMIC DNA]</scope>
    <source>
        <strain evidence="6">MIMBbqt21</strain>
    </source>
</reference>
<organism evidence="6 7">
    <name type="scientific">Hymenobacter crusticola</name>
    <dbReference type="NCBI Taxonomy" id="1770526"/>
    <lineage>
        <taxon>Bacteria</taxon>
        <taxon>Pseudomonadati</taxon>
        <taxon>Bacteroidota</taxon>
        <taxon>Cytophagia</taxon>
        <taxon>Cytophagales</taxon>
        <taxon>Hymenobacteraceae</taxon>
        <taxon>Hymenobacter</taxon>
    </lineage>
</organism>
<evidence type="ECO:0000256" key="4">
    <source>
        <dbReference type="PROSITE-ProRule" id="PRU00335"/>
    </source>
</evidence>
<keyword evidence="3" id="KW-0804">Transcription</keyword>
<dbReference type="SUPFAM" id="SSF46689">
    <property type="entry name" value="Homeodomain-like"/>
    <property type="match status" value="1"/>
</dbReference>
<feature type="domain" description="HTH tetR-type" evidence="5">
    <location>
        <begin position="5"/>
        <end position="65"/>
    </location>
</feature>